<evidence type="ECO:0000313" key="2">
    <source>
        <dbReference type="Proteomes" id="UP000051380"/>
    </source>
</evidence>
<dbReference type="EMBL" id="LJYF01000009">
    <property type="protein sequence ID" value="KRP99898.1"/>
    <property type="molecule type" value="Genomic_DNA"/>
</dbReference>
<dbReference type="AlphaFoldDB" id="A0A0R3CQ47"/>
<proteinExistence type="predicted"/>
<sequence length="80" mass="8771">MSAPSTKLPGLLRISAPHYYAGAEVVEGIVSGSGDHPLHARMIISPFPKLLCWLVVKQPPKLPWRELIGIQSKLFLIDGK</sequence>
<reference evidence="1 2" key="1">
    <citation type="submission" date="2015-09" db="EMBL/GenBank/DDBJ databases">
        <title>Draft Genome Sequence of the Strain BR 3267 (Bradyrhizobium yuanmingense) recommended as inoculant for cowpea in Brazil.</title>
        <authorList>
            <person name="Simoes-Araujo J.L."/>
            <person name="Zilli J.E."/>
        </authorList>
    </citation>
    <scope>NUCLEOTIDE SEQUENCE [LARGE SCALE GENOMIC DNA]</scope>
    <source>
        <strain evidence="1 2">BR3267</strain>
    </source>
</reference>
<gene>
    <name evidence="1" type="ORF">AOQ72_12080</name>
</gene>
<organism evidence="1 2">
    <name type="scientific">Bradyrhizobium yuanmingense</name>
    <dbReference type="NCBI Taxonomy" id="108015"/>
    <lineage>
        <taxon>Bacteria</taxon>
        <taxon>Pseudomonadati</taxon>
        <taxon>Pseudomonadota</taxon>
        <taxon>Alphaproteobacteria</taxon>
        <taxon>Hyphomicrobiales</taxon>
        <taxon>Nitrobacteraceae</taxon>
        <taxon>Bradyrhizobium</taxon>
    </lineage>
</organism>
<name>A0A0R3CQ47_9BRAD</name>
<accession>A0A0R3CQ47</accession>
<evidence type="ECO:0000313" key="1">
    <source>
        <dbReference type="EMBL" id="KRP99898.1"/>
    </source>
</evidence>
<protein>
    <submittedName>
        <fullName evidence="1">Uncharacterized protein</fullName>
    </submittedName>
</protein>
<dbReference type="Proteomes" id="UP000051380">
    <property type="component" value="Unassembled WGS sequence"/>
</dbReference>
<comment type="caution">
    <text evidence="1">The sequence shown here is derived from an EMBL/GenBank/DDBJ whole genome shotgun (WGS) entry which is preliminary data.</text>
</comment>